<gene>
    <name evidence="1" type="ORF">MNB_ARC-1_864</name>
</gene>
<reference evidence="1" key="1">
    <citation type="submission" date="2018-10" db="EMBL/GenBank/DDBJ databases">
        <authorList>
            <person name="Aoki K."/>
        </authorList>
    </citation>
    <scope>NUCLEOTIDE SEQUENCE</scope>
</reference>
<evidence type="ECO:0000313" key="1">
    <source>
        <dbReference type="EMBL" id="VAY86205.1"/>
    </source>
</evidence>
<name>A0A3B1E587_9ZZZZ</name>
<organism evidence="1">
    <name type="scientific">hydrothermal vent metagenome</name>
    <dbReference type="NCBI Taxonomy" id="652676"/>
    <lineage>
        <taxon>unclassified sequences</taxon>
        <taxon>metagenomes</taxon>
        <taxon>ecological metagenomes</taxon>
    </lineage>
</organism>
<dbReference type="EMBL" id="UOYO01000002">
    <property type="protein sequence ID" value="VAY86205.1"/>
    <property type="molecule type" value="Genomic_DNA"/>
</dbReference>
<dbReference type="AlphaFoldDB" id="A0A3B1E587"/>
<accession>A0A3B1E587</accession>
<protein>
    <submittedName>
        <fullName evidence="1">Uncharacterized protein</fullName>
    </submittedName>
</protein>
<sequence length="80" mass="9030">MNLDIENNIEARVLLLGIYKRTEDEVLIDVVKAMANNGVFSLKQGKKYLKDLHGLKLIIDGSLSMIGVQKAKEIEIEFKI</sequence>
<proteinExistence type="predicted"/>